<dbReference type="InterPro" id="IPR012349">
    <property type="entry name" value="Split_barrel_FMN-bd"/>
</dbReference>
<proteinExistence type="predicted"/>
<evidence type="ECO:0000313" key="2">
    <source>
        <dbReference type="Proteomes" id="UP001165584"/>
    </source>
</evidence>
<dbReference type="RefSeq" id="WP_259506878.1">
    <property type="nucleotide sequence ID" value="NZ_JANLCM010000001.1"/>
</dbReference>
<name>A0ABT2GTG2_9MICO</name>
<protein>
    <submittedName>
        <fullName evidence="1">Pyridoxamine 5'-phosphate oxidase family protein</fullName>
    </submittedName>
</protein>
<accession>A0ABT2GTG2</accession>
<dbReference type="InterPro" id="IPR024747">
    <property type="entry name" value="Pyridox_Oxase-rel"/>
</dbReference>
<organism evidence="1 2">
    <name type="scientific">Herbiconiux aconitum</name>
    <dbReference type="NCBI Taxonomy" id="2970913"/>
    <lineage>
        <taxon>Bacteria</taxon>
        <taxon>Bacillati</taxon>
        <taxon>Actinomycetota</taxon>
        <taxon>Actinomycetes</taxon>
        <taxon>Micrococcales</taxon>
        <taxon>Microbacteriaceae</taxon>
        <taxon>Herbiconiux</taxon>
    </lineage>
</organism>
<reference evidence="1" key="1">
    <citation type="submission" date="2022-08" db="EMBL/GenBank/DDBJ databases">
        <authorList>
            <person name="Deng Y."/>
            <person name="Han X.-F."/>
            <person name="Zhang Y.-Q."/>
        </authorList>
    </citation>
    <scope>NUCLEOTIDE SEQUENCE</scope>
    <source>
        <strain evidence="1">CPCC 205763</strain>
    </source>
</reference>
<dbReference type="SUPFAM" id="SSF50475">
    <property type="entry name" value="FMN-binding split barrel"/>
    <property type="match status" value="1"/>
</dbReference>
<dbReference type="Pfam" id="PF12900">
    <property type="entry name" value="Pyridox_ox_2"/>
    <property type="match status" value="1"/>
</dbReference>
<sequence length="154" mass="17094">MTTNPYLHVPRPAAAVDDSEALETEECWRLLAETPIARLSVCDDLGADIFPINFLAASGSIFFRSAPGTKIVDLTRRPGVAVEIDGTDGGKRFSVVVRGDAQRLNDDEQIHESGVTELHTMTCSDKWNYFEVTPRTITGIRFRTSRRANEPISR</sequence>
<keyword evidence="2" id="KW-1185">Reference proteome</keyword>
<dbReference type="Gene3D" id="2.30.110.10">
    <property type="entry name" value="Electron Transport, Fmn-binding Protein, Chain A"/>
    <property type="match status" value="1"/>
</dbReference>
<evidence type="ECO:0000313" key="1">
    <source>
        <dbReference type="EMBL" id="MCS5718141.1"/>
    </source>
</evidence>
<dbReference type="EMBL" id="JANLCM010000001">
    <property type="protein sequence ID" value="MCS5718141.1"/>
    <property type="molecule type" value="Genomic_DNA"/>
</dbReference>
<comment type="caution">
    <text evidence="1">The sequence shown here is derived from an EMBL/GenBank/DDBJ whole genome shotgun (WGS) entry which is preliminary data.</text>
</comment>
<dbReference type="Proteomes" id="UP001165584">
    <property type="component" value="Unassembled WGS sequence"/>
</dbReference>
<gene>
    <name evidence="1" type="ORF">N1027_08325</name>
</gene>